<evidence type="ECO:0000313" key="3">
    <source>
        <dbReference type="EMBL" id="CAG9332507.1"/>
    </source>
</evidence>
<organism evidence="3 4">
    <name type="scientific">Blepharisma stoltei</name>
    <dbReference type="NCBI Taxonomy" id="1481888"/>
    <lineage>
        <taxon>Eukaryota</taxon>
        <taxon>Sar</taxon>
        <taxon>Alveolata</taxon>
        <taxon>Ciliophora</taxon>
        <taxon>Postciliodesmatophora</taxon>
        <taxon>Heterotrichea</taxon>
        <taxon>Heterotrichida</taxon>
        <taxon>Blepharismidae</taxon>
        <taxon>Blepharisma</taxon>
    </lineage>
</organism>
<feature type="coiled-coil region" evidence="1">
    <location>
        <begin position="178"/>
        <end position="268"/>
    </location>
</feature>
<sequence>MSKTIKYPEVSLQNLNTGNHSTIKPNSSAIYPARSMSKPPSNSFYIPAHLSSLKKTHYKSPESSANQSSNASPSPRRKYETSEVISYAKNALSHIKDSQKLHENASQMNEYLKKVKNKMEYYKIKSKNLEKENLKLKEDIVKYSISDSSTISGSSERWEKSSGDEFDSPISKLEESLKTKYKSEISNLKEIINEKDKKIKQMELELQNRKFLGEHKENIKNATLEKVNIDKSEHEKLEIQFKELEDMQNRLISENETLKRELKIYNSNGDHLGLIYFANDIRNIKKDLSQVLIVLETLKEGKQVSLKLVLGLEDEDINPQLTAQQINQNLSIIKSSLSKIREIIADFHAEQCGTHSCAMQ</sequence>
<reference evidence="3" key="1">
    <citation type="submission" date="2021-09" db="EMBL/GenBank/DDBJ databases">
        <authorList>
            <consortium name="AG Swart"/>
            <person name="Singh M."/>
            <person name="Singh A."/>
            <person name="Seah K."/>
            <person name="Emmerich C."/>
        </authorList>
    </citation>
    <scope>NUCLEOTIDE SEQUENCE</scope>
    <source>
        <strain evidence="3">ATCC30299</strain>
    </source>
</reference>
<evidence type="ECO:0000313" key="4">
    <source>
        <dbReference type="Proteomes" id="UP001162131"/>
    </source>
</evidence>
<feature type="coiled-coil region" evidence="1">
    <location>
        <begin position="112"/>
        <end position="139"/>
    </location>
</feature>
<comment type="caution">
    <text evidence="3">The sequence shown here is derived from an EMBL/GenBank/DDBJ whole genome shotgun (WGS) entry which is preliminary data.</text>
</comment>
<evidence type="ECO:0000256" key="2">
    <source>
        <dbReference type="SAM" id="MobiDB-lite"/>
    </source>
</evidence>
<protein>
    <submittedName>
        <fullName evidence="3">Uncharacterized protein</fullName>
    </submittedName>
</protein>
<dbReference type="Proteomes" id="UP001162131">
    <property type="component" value="Unassembled WGS sequence"/>
</dbReference>
<feature type="region of interest" description="Disordered" evidence="2">
    <location>
        <begin position="55"/>
        <end position="82"/>
    </location>
</feature>
<feature type="region of interest" description="Disordered" evidence="2">
    <location>
        <begin position="15"/>
        <end position="38"/>
    </location>
</feature>
<feature type="compositionally biased region" description="Low complexity" evidence="2">
    <location>
        <begin position="61"/>
        <end position="74"/>
    </location>
</feature>
<evidence type="ECO:0000256" key="1">
    <source>
        <dbReference type="SAM" id="Coils"/>
    </source>
</evidence>
<dbReference type="EMBL" id="CAJZBQ010000054">
    <property type="protein sequence ID" value="CAG9332507.1"/>
    <property type="molecule type" value="Genomic_DNA"/>
</dbReference>
<proteinExistence type="predicted"/>
<accession>A0AAU9K1V2</accession>
<gene>
    <name evidence="3" type="ORF">BSTOLATCC_MIC55953</name>
</gene>
<dbReference type="AlphaFoldDB" id="A0AAU9K1V2"/>
<feature type="compositionally biased region" description="Polar residues" evidence="2">
    <location>
        <begin position="15"/>
        <end position="29"/>
    </location>
</feature>
<name>A0AAU9K1V2_9CILI</name>
<keyword evidence="4" id="KW-1185">Reference proteome</keyword>
<keyword evidence="1" id="KW-0175">Coiled coil</keyword>